<feature type="domain" description="CAAX prenyl protease 2/Lysostaphin resistance protein A-like" evidence="2">
    <location>
        <begin position="139"/>
        <end position="238"/>
    </location>
</feature>
<feature type="transmembrane region" description="Helical" evidence="1">
    <location>
        <begin position="168"/>
        <end position="188"/>
    </location>
</feature>
<name>A0A919PXB6_9ACTN</name>
<feature type="transmembrane region" description="Helical" evidence="1">
    <location>
        <begin position="127"/>
        <end position="147"/>
    </location>
</feature>
<gene>
    <name evidence="3" type="ORF">Dsi01nite_083890</name>
</gene>
<dbReference type="Pfam" id="PF02517">
    <property type="entry name" value="Rce1-like"/>
    <property type="match status" value="1"/>
</dbReference>
<evidence type="ECO:0000313" key="3">
    <source>
        <dbReference type="EMBL" id="GIG50348.1"/>
    </source>
</evidence>
<feature type="transmembrane region" description="Helical" evidence="1">
    <location>
        <begin position="225"/>
        <end position="247"/>
    </location>
</feature>
<dbReference type="RefSeq" id="WP_203851991.1">
    <property type="nucleotide sequence ID" value="NZ_BAAAVW010000027.1"/>
</dbReference>
<comment type="caution">
    <text evidence="3">The sequence shown here is derived from an EMBL/GenBank/DDBJ whole genome shotgun (WGS) entry which is preliminary data.</text>
</comment>
<keyword evidence="4" id="KW-1185">Reference proteome</keyword>
<dbReference type="EMBL" id="BONQ01000129">
    <property type="protein sequence ID" value="GIG50348.1"/>
    <property type="molecule type" value="Genomic_DNA"/>
</dbReference>
<dbReference type="GO" id="GO:0080120">
    <property type="term" value="P:CAAX-box protein maturation"/>
    <property type="evidence" value="ECO:0007669"/>
    <property type="project" value="UniProtKB-ARBA"/>
</dbReference>
<dbReference type="Proteomes" id="UP000660611">
    <property type="component" value="Unassembled WGS sequence"/>
</dbReference>
<dbReference type="PANTHER" id="PTHR35797:SF1">
    <property type="entry name" value="PROTEASE"/>
    <property type="match status" value="1"/>
</dbReference>
<accession>A0A919PXB6</accession>
<sequence length="296" mass="32342">MNADVRVFLGIVFGLPWVLWVFEQVTGVRVLFFAAMLSVAVATWAAARYVWRPANVAEATALVPVHPIRRTIGYCLLAFVLFIAMSAMAVALNAVTGLYPADLDGLSALRDVYGPETVGQAGVPWELIGQAFAANLAQFALILPLAFCEEWGWRGYLLNRLRERMGTWPALVLIGVICGVWHLPFYVGPWFSMSGGALRSLLPFTIFCVFFVMVLGWLRLAAGSIWPAVVGHAVNNTVVFGFVQVVVADKAAEPRIDGWLTGLSGWQGWLIMLIPVAVLAARARTSREVAGADHQR</sequence>
<feature type="transmembrane region" description="Helical" evidence="1">
    <location>
        <begin position="72"/>
        <end position="95"/>
    </location>
</feature>
<evidence type="ECO:0000313" key="4">
    <source>
        <dbReference type="Proteomes" id="UP000660611"/>
    </source>
</evidence>
<dbReference type="InterPro" id="IPR042150">
    <property type="entry name" value="MmRce1-like"/>
</dbReference>
<feature type="transmembrane region" description="Helical" evidence="1">
    <location>
        <begin position="31"/>
        <end position="51"/>
    </location>
</feature>
<feature type="transmembrane region" description="Helical" evidence="1">
    <location>
        <begin position="200"/>
        <end position="218"/>
    </location>
</feature>
<feature type="transmembrane region" description="Helical" evidence="1">
    <location>
        <begin position="7"/>
        <end position="25"/>
    </location>
</feature>
<feature type="transmembrane region" description="Helical" evidence="1">
    <location>
        <begin position="259"/>
        <end position="281"/>
    </location>
</feature>
<dbReference type="GO" id="GO:0004175">
    <property type="term" value="F:endopeptidase activity"/>
    <property type="evidence" value="ECO:0007669"/>
    <property type="project" value="UniProtKB-ARBA"/>
</dbReference>
<proteinExistence type="predicted"/>
<dbReference type="InterPro" id="IPR003675">
    <property type="entry name" value="Rce1/LyrA-like_dom"/>
</dbReference>
<keyword evidence="1" id="KW-0812">Transmembrane</keyword>
<reference evidence="3" key="1">
    <citation type="submission" date="2021-01" db="EMBL/GenBank/DDBJ databases">
        <title>Whole genome shotgun sequence of Dactylosporangium siamense NBRC 106093.</title>
        <authorList>
            <person name="Komaki H."/>
            <person name="Tamura T."/>
        </authorList>
    </citation>
    <scope>NUCLEOTIDE SEQUENCE</scope>
    <source>
        <strain evidence="3">NBRC 106093</strain>
    </source>
</reference>
<dbReference type="AlphaFoldDB" id="A0A919PXB6"/>
<evidence type="ECO:0000256" key="1">
    <source>
        <dbReference type="SAM" id="Phobius"/>
    </source>
</evidence>
<keyword evidence="1" id="KW-0472">Membrane</keyword>
<organism evidence="3 4">
    <name type="scientific">Dactylosporangium siamense</name>
    <dbReference type="NCBI Taxonomy" id="685454"/>
    <lineage>
        <taxon>Bacteria</taxon>
        <taxon>Bacillati</taxon>
        <taxon>Actinomycetota</taxon>
        <taxon>Actinomycetes</taxon>
        <taxon>Micromonosporales</taxon>
        <taxon>Micromonosporaceae</taxon>
        <taxon>Dactylosporangium</taxon>
    </lineage>
</organism>
<evidence type="ECO:0000259" key="2">
    <source>
        <dbReference type="Pfam" id="PF02517"/>
    </source>
</evidence>
<keyword evidence="1" id="KW-1133">Transmembrane helix</keyword>
<protein>
    <submittedName>
        <fullName evidence="3">Abortive infection protein</fullName>
    </submittedName>
</protein>
<dbReference type="PANTHER" id="PTHR35797">
    <property type="entry name" value="PROTEASE-RELATED"/>
    <property type="match status" value="1"/>
</dbReference>